<name>A0A087M2S5_9HYPH</name>
<gene>
    <name evidence="1" type="ORF">JP75_09785</name>
</gene>
<sequence>MHERIWQWLQPDVCVQRPYAKSPGNSKSACSVQLQRAVSEAVQTVGFAYFVFASSVSADEGSAFYPTMHTLPAAVVDAMLTRGGASGQSGLGWPAADQ</sequence>
<protein>
    <submittedName>
        <fullName evidence="1">Uncharacterized protein</fullName>
    </submittedName>
</protein>
<accession>A0A087M2S5</accession>
<evidence type="ECO:0000313" key="1">
    <source>
        <dbReference type="EMBL" id="KFL31178.1"/>
    </source>
</evidence>
<dbReference type="EMBL" id="JQGC01000007">
    <property type="protein sequence ID" value="KFL31178.1"/>
    <property type="molecule type" value="Genomic_DNA"/>
</dbReference>
<dbReference type="Proteomes" id="UP000028981">
    <property type="component" value="Unassembled WGS sequence"/>
</dbReference>
<reference evidence="1 2" key="1">
    <citation type="submission" date="2014-08" db="EMBL/GenBank/DDBJ databases">
        <authorList>
            <person name="Hassan Y.I."/>
            <person name="Lepp D."/>
            <person name="Zhou T."/>
        </authorList>
    </citation>
    <scope>NUCLEOTIDE SEQUENCE [LARGE SCALE GENOMIC DNA]</scope>
    <source>
        <strain evidence="1 2">IFO13584</strain>
    </source>
</reference>
<dbReference type="AlphaFoldDB" id="A0A087M2S5"/>
<organism evidence="1 2">
    <name type="scientific">Devosia riboflavina</name>
    <dbReference type="NCBI Taxonomy" id="46914"/>
    <lineage>
        <taxon>Bacteria</taxon>
        <taxon>Pseudomonadati</taxon>
        <taxon>Pseudomonadota</taxon>
        <taxon>Alphaproteobacteria</taxon>
        <taxon>Hyphomicrobiales</taxon>
        <taxon>Devosiaceae</taxon>
        <taxon>Devosia</taxon>
    </lineage>
</organism>
<keyword evidence="2" id="KW-1185">Reference proteome</keyword>
<proteinExistence type="predicted"/>
<comment type="caution">
    <text evidence="1">The sequence shown here is derived from an EMBL/GenBank/DDBJ whole genome shotgun (WGS) entry which is preliminary data.</text>
</comment>
<dbReference type="STRING" id="46914.JP75_09785"/>
<evidence type="ECO:0000313" key="2">
    <source>
        <dbReference type="Proteomes" id="UP000028981"/>
    </source>
</evidence>